<evidence type="ECO:0000256" key="1">
    <source>
        <dbReference type="SAM" id="MobiDB-lite"/>
    </source>
</evidence>
<protein>
    <submittedName>
        <fullName evidence="2">IncF plasmid conjugative transfer protein TraN</fullName>
    </submittedName>
</protein>
<dbReference type="AlphaFoldDB" id="A0A076LZ94"/>
<dbReference type="GeneID" id="33941571"/>
<geneLocation type="plasmid" evidence="2 3">
    <name>1</name>
</geneLocation>
<gene>
    <name evidence="2" type="primary">traN</name>
    <name evidence="2" type="ORF">ETEE_p1088</name>
</gene>
<sequence length="932" mass="101684">MNVQCIAYKAMATILAVTTSFLPVHGYANSDISQVGRDAQNLGNSMAESFRSSSGSVQNGQITLPTIKDGKFDMGGQESFNVNELFPGTSSANNNAGGFFPDGKKPSVESLKGLYDSSPNMDSQGNDAQGSLWSDANSGSPSIAGAAYKVLLDAANRSRPDFSNDPILNTSKDIYGNMDLIAGGFGDCSSDTIIKDSTLNAHVPKYERCQRVMDQSADCEVLHDYDASVVKHYDGPYNIKSCGPDCTELWIGRIGDNYWSGWCSVYEEFTRVIVSNPDAIISATLEYAKWDDYMQVWVGKSGSETKVWQGPNNNFPPETGGSCELNTSWERNPNVDVTRYFKEVSPGDVVTFKIRVSVAGEGEGFGRIKIRFDPSKTVTKDTWTPQSCLNSAKGVVDGFAKGTIECIDMPNVSSDKCTEINGIRICENHLAESPLPDISRFCKKVHVKADWDYYQGQMDCWVDPQGEKHCPINNGGNLNSCKKYEDNPKCGFISSECIDGAKGQSGTCYVFKDTYDCGSDVKVPNVEKETEYNCGGPIRCMGDDCLDLSKTQSTDFAKAAALLNAAQFMTQDMVCTGQDGNSKPTGDENVVCSAFGGKSGECKIAVGGVSDCCEKPSNISLADYLNLIMAVPKLDGSIMSLSTGNPIKGAYQVIRDPVMQGWTEVTKPFTSYVENLSGSVDAITKPMTEFVDQFIDQIKGKIKDVMVDILKSTGQDAAMTNTAATAASKQAAEQLMQTATTWLSTAMTIYTVYVVSMVMIQMIWKCEEDEFTMNAQRALDNCTYVGSYCKTKILGQCIEEREAYCCFNSPLSRIIQEQVRPQLGMTFGSAKSPQCDGIPLEDIGKINWDKVDLTEWLGILQQHGKFPNPQNINIESITGSGNDFNIDGTRKNSQERAIERLDGLDVDGIRKKVTDNMDINTGAKNSLGKMTK</sequence>
<dbReference type="RefSeq" id="WP_034164937.1">
    <property type="nucleotide sequence ID" value="NZ_CP006665.1"/>
</dbReference>
<dbReference type="HOGENOM" id="CLU_009269_0_0_6"/>
<dbReference type="Proteomes" id="UP000028681">
    <property type="component" value="Plasmid 1"/>
</dbReference>
<dbReference type="NCBIfam" id="NF011458">
    <property type="entry name" value="PRK14876.1"/>
    <property type="match status" value="1"/>
</dbReference>
<dbReference type="InterPro" id="IPR014121">
    <property type="entry name" value="TraN_Ftype"/>
</dbReference>
<organism evidence="2 3">
    <name type="scientific">Edwardsiella anguillarum ET080813</name>
    <dbReference type="NCBI Taxonomy" id="667120"/>
    <lineage>
        <taxon>Bacteria</taxon>
        <taxon>Pseudomonadati</taxon>
        <taxon>Pseudomonadota</taxon>
        <taxon>Gammaproteobacteria</taxon>
        <taxon>Enterobacterales</taxon>
        <taxon>Hafniaceae</taxon>
        <taxon>Edwardsiella</taxon>
    </lineage>
</organism>
<feature type="region of interest" description="Disordered" evidence="1">
    <location>
        <begin position="110"/>
        <end position="136"/>
    </location>
</feature>
<evidence type="ECO:0000313" key="3">
    <source>
        <dbReference type="Proteomes" id="UP000028681"/>
    </source>
</evidence>
<dbReference type="EMBL" id="CP006665">
    <property type="protein sequence ID" value="AIJ10679.1"/>
    <property type="molecule type" value="Genomic_DNA"/>
</dbReference>
<reference evidence="2 3" key="1">
    <citation type="journal article" date="2012" name="PLoS ONE">
        <title>Edwardsiella comparative phylogenomics reveal the new intra/inter-species taxonomic relationships, virulence evolution and niche adaptation mechanisms.</title>
        <authorList>
            <person name="Yang M."/>
            <person name="Lv Y."/>
            <person name="Xiao J."/>
            <person name="Wu H."/>
            <person name="Zheng H."/>
            <person name="Liu Q."/>
            <person name="Zhang Y."/>
            <person name="Wang Q."/>
        </authorList>
    </citation>
    <scope>NUCLEOTIDE SEQUENCE [LARGE SCALE GENOMIC DNA]</scope>
    <source>
        <strain evidence="3">080813</strain>
        <plasmid evidence="3">Plasmid 1</plasmid>
    </source>
</reference>
<name>A0A076LZ94_9GAMM</name>
<feature type="compositionally biased region" description="Polar residues" evidence="1">
    <location>
        <begin position="117"/>
        <end position="136"/>
    </location>
</feature>
<accession>A0A076LZ94</accession>
<dbReference type="KEGG" id="ete:ETEE_p1088"/>
<proteinExistence type="predicted"/>
<dbReference type="Pfam" id="PF06986">
    <property type="entry name" value="F_T4SS_TraN"/>
    <property type="match status" value="2"/>
</dbReference>
<evidence type="ECO:0000313" key="2">
    <source>
        <dbReference type="EMBL" id="AIJ10679.1"/>
    </source>
</evidence>
<keyword evidence="2" id="KW-0614">Plasmid</keyword>